<evidence type="ECO:0000259" key="9">
    <source>
        <dbReference type="PROSITE" id="PS50906"/>
    </source>
</evidence>
<dbReference type="PROSITE" id="PS50906">
    <property type="entry name" value="NIT"/>
    <property type="match status" value="1"/>
</dbReference>
<protein>
    <submittedName>
        <fullName evidence="10">Methyl-accepting chemotaxis protein</fullName>
    </submittedName>
</protein>
<dbReference type="Pfam" id="PF00672">
    <property type="entry name" value="HAMP"/>
    <property type="match status" value="1"/>
</dbReference>
<keyword evidence="6" id="KW-0472">Membrane</keyword>
<dbReference type="CDD" id="cd11386">
    <property type="entry name" value="MCP_signal"/>
    <property type="match status" value="1"/>
</dbReference>
<dbReference type="GO" id="GO:0006935">
    <property type="term" value="P:chemotaxis"/>
    <property type="evidence" value="ECO:0007669"/>
    <property type="project" value="UniProtKB-ARBA"/>
</dbReference>
<feature type="domain" description="NIT" evidence="9">
    <location>
        <begin position="55"/>
        <end position="302"/>
    </location>
</feature>
<dbReference type="SMART" id="SM00304">
    <property type="entry name" value="HAMP"/>
    <property type="match status" value="2"/>
</dbReference>
<dbReference type="PROSITE" id="PS50111">
    <property type="entry name" value="CHEMOTAXIS_TRANSDUC_2"/>
    <property type="match status" value="1"/>
</dbReference>
<dbReference type="Gene3D" id="1.10.287.950">
    <property type="entry name" value="Methyl-accepting chemotaxis protein"/>
    <property type="match status" value="1"/>
</dbReference>
<dbReference type="Pfam" id="PF08376">
    <property type="entry name" value="NIT"/>
    <property type="match status" value="1"/>
</dbReference>
<reference evidence="10 11" key="1">
    <citation type="submission" date="2021-03" db="EMBL/GenBank/DDBJ databases">
        <title>Novel species identification of genus Shewanella.</title>
        <authorList>
            <person name="Liu G."/>
            <person name="Zhang Q."/>
        </authorList>
    </citation>
    <scope>NUCLEOTIDE SEQUENCE [LARGE SCALE GENOMIC DNA]</scope>
    <source>
        <strain evidence="10 11">FJAT-53726</strain>
    </source>
</reference>
<keyword evidence="2 4" id="KW-0807">Transducer</keyword>
<dbReference type="PANTHER" id="PTHR32089:SF112">
    <property type="entry name" value="LYSOZYME-LIKE PROTEIN-RELATED"/>
    <property type="match status" value="1"/>
</dbReference>
<dbReference type="PROSITE" id="PS50885">
    <property type="entry name" value="HAMP"/>
    <property type="match status" value="1"/>
</dbReference>
<feature type="domain" description="HAMP" evidence="8">
    <location>
        <begin position="333"/>
        <end position="386"/>
    </location>
</feature>
<comment type="subcellular location">
    <subcellularLocation>
        <location evidence="1">Membrane</location>
    </subcellularLocation>
</comment>
<dbReference type="SUPFAM" id="SSF58104">
    <property type="entry name" value="Methyl-accepting chemotaxis protein (MCP) signaling domain"/>
    <property type="match status" value="1"/>
</dbReference>
<dbReference type="Pfam" id="PF00015">
    <property type="entry name" value="MCPsignal"/>
    <property type="match status" value="1"/>
</dbReference>
<dbReference type="CDD" id="cd06225">
    <property type="entry name" value="HAMP"/>
    <property type="match status" value="1"/>
</dbReference>
<dbReference type="FunFam" id="1.10.287.950:FF:000001">
    <property type="entry name" value="Methyl-accepting chemotaxis sensory transducer"/>
    <property type="match status" value="1"/>
</dbReference>
<evidence type="ECO:0000313" key="11">
    <source>
        <dbReference type="Proteomes" id="UP000663281"/>
    </source>
</evidence>
<dbReference type="PANTHER" id="PTHR32089">
    <property type="entry name" value="METHYL-ACCEPTING CHEMOTAXIS PROTEIN MCPB"/>
    <property type="match status" value="1"/>
</dbReference>
<proteinExistence type="inferred from homology"/>
<dbReference type="InterPro" id="IPR013587">
    <property type="entry name" value="Nitrate/nitrite_sensing"/>
</dbReference>
<gene>
    <name evidence="10" type="ORF">JYB88_09095</name>
</gene>
<comment type="similarity">
    <text evidence="3">Belongs to the methyl-accepting chemotaxis (MCP) protein family.</text>
</comment>
<dbReference type="InterPro" id="IPR003660">
    <property type="entry name" value="HAMP_dom"/>
</dbReference>
<accession>A0A974XJM4</accession>
<feature type="transmembrane region" description="Helical" evidence="6">
    <location>
        <begin position="309"/>
        <end position="335"/>
    </location>
</feature>
<evidence type="ECO:0000313" key="10">
    <source>
        <dbReference type="EMBL" id="QSX28468.1"/>
    </source>
</evidence>
<evidence type="ECO:0000256" key="4">
    <source>
        <dbReference type="PROSITE-ProRule" id="PRU00284"/>
    </source>
</evidence>
<dbReference type="SMART" id="SM00283">
    <property type="entry name" value="MA"/>
    <property type="match status" value="1"/>
</dbReference>
<sequence>MNWQWIGNLSLKQKLLMVVMPSLLGYLIYGSLMLRDAWDDKQSLAQVQQLTELAVSNSALVHELQKERGMSAGFLGSSGKAFANQLPGQRRLTDDRRNEFQRFIAGNDFPAGVAADINSATQQLARLAAMRNQVDDLTVAVPQAVAYYTEVNALLLGIVDESVKQGRDQSLAVALASFSAYLQMKERAGIERAVLSSTFGTEGFKPGMFNRFINLVSEQRTYAERFNALAPDAWQESWHRLQSGAEFGRVEAARELALSQDSAKIRGQSAEEWFSMSTDRINSLYANEKMLAKDLGDMMTHRMAAANQVLMWVGTSLVLVLALVVVLSLTVMHYLHKTVDGIVGQIRHARDRHDLTTRIGHRSEDEFGQLAKAYNAMMEDFERIIIRVNSNSAQVAEAVQQMEAFSQQMRTDVAQGHDEAQQVASAMTQMTATVNEIASSAVEASTASNKASEEANKGSQEVQETGRSISALAHDIDLAADAIHRLDVDIQGIVSVLEVISSIAEQTNLLALNAAIEAARAGEMGRGFAVVADEVRTLAQRAQASTTDIRTMTERLKSGAVVAVDAMQRGQQQAGSSVAEAEKAGKELERIAKHVGVIDSMNEQIATATHEQSAVAEEVNRNALRISEIYQNTQAVAESLGSLNDKLLEEVELMSREVAKFKLGKGNIGA</sequence>
<dbReference type="RefSeq" id="WP_207323905.1">
    <property type="nucleotide sequence ID" value="NZ_CP071504.1"/>
</dbReference>
<dbReference type="KEGG" id="scyp:JYB88_09095"/>
<dbReference type="Proteomes" id="UP000663281">
    <property type="component" value="Chromosome"/>
</dbReference>
<evidence type="ECO:0000256" key="5">
    <source>
        <dbReference type="SAM" id="MobiDB-lite"/>
    </source>
</evidence>
<dbReference type="InterPro" id="IPR010910">
    <property type="entry name" value="Nitrate/nitrite_sensing_bac"/>
</dbReference>
<keyword evidence="6" id="KW-0812">Transmembrane</keyword>
<dbReference type="AlphaFoldDB" id="A0A974XJM4"/>
<keyword evidence="11" id="KW-1185">Reference proteome</keyword>
<evidence type="ECO:0000256" key="3">
    <source>
        <dbReference type="ARBA" id="ARBA00029447"/>
    </source>
</evidence>
<dbReference type="EMBL" id="CP071504">
    <property type="protein sequence ID" value="QSX28468.1"/>
    <property type="molecule type" value="Genomic_DNA"/>
</dbReference>
<dbReference type="InterPro" id="IPR004089">
    <property type="entry name" value="MCPsignal_dom"/>
</dbReference>
<feature type="region of interest" description="Disordered" evidence="5">
    <location>
        <begin position="444"/>
        <end position="463"/>
    </location>
</feature>
<dbReference type="GO" id="GO:0007165">
    <property type="term" value="P:signal transduction"/>
    <property type="evidence" value="ECO:0007669"/>
    <property type="project" value="UniProtKB-KW"/>
</dbReference>
<evidence type="ECO:0000259" key="8">
    <source>
        <dbReference type="PROSITE" id="PS50885"/>
    </source>
</evidence>
<keyword evidence="6" id="KW-1133">Transmembrane helix</keyword>
<feature type="domain" description="Methyl-accepting transducer" evidence="7">
    <location>
        <begin position="391"/>
        <end position="627"/>
    </location>
</feature>
<evidence type="ECO:0000256" key="2">
    <source>
        <dbReference type="ARBA" id="ARBA00023224"/>
    </source>
</evidence>
<evidence type="ECO:0000259" key="7">
    <source>
        <dbReference type="PROSITE" id="PS50111"/>
    </source>
</evidence>
<evidence type="ECO:0000256" key="6">
    <source>
        <dbReference type="SAM" id="Phobius"/>
    </source>
</evidence>
<feature type="transmembrane region" description="Helical" evidence="6">
    <location>
        <begin position="15"/>
        <end position="34"/>
    </location>
</feature>
<organism evidence="10 11">
    <name type="scientific">Shewanella cyperi</name>
    <dbReference type="NCBI Taxonomy" id="2814292"/>
    <lineage>
        <taxon>Bacteria</taxon>
        <taxon>Pseudomonadati</taxon>
        <taxon>Pseudomonadota</taxon>
        <taxon>Gammaproteobacteria</taxon>
        <taxon>Alteromonadales</taxon>
        <taxon>Shewanellaceae</taxon>
        <taxon>Shewanella</taxon>
    </lineage>
</organism>
<dbReference type="GO" id="GO:0016020">
    <property type="term" value="C:membrane"/>
    <property type="evidence" value="ECO:0007669"/>
    <property type="project" value="UniProtKB-SubCell"/>
</dbReference>
<evidence type="ECO:0000256" key="1">
    <source>
        <dbReference type="ARBA" id="ARBA00004370"/>
    </source>
</evidence>
<name>A0A974XJM4_9GAMM</name>